<accession>A0A1G6KH90</accession>
<dbReference type="EMBL" id="FMZZ01000001">
    <property type="protein sequence ID" value="SDC30287.1"/>
    <property type="molecule type" value="Genomic_DNA"/>
</dbReference>
<gene>
    <name evidence="1" type="ORF">SAMN05216174_101909</name>
</gene>
<protein>
    <submittedName>
        <fullName evidence="1">Uncharacterized protein</fullName>
    </submittedName>
</protein>
<keyword evidence="2" id="KW-1185">Reference proteome</keyword>
<proteinExistence type="predicted"/>
<dbReference type="AlphaFoldDB" id="A0A1G6KH90"/>
<evidence type="ECO:0000313" key="2">
    <source>
        <dbReference type="Proteomes" id="UP000199501"/>
    </source>
</evidence>
<dbReference type="STRING" id="1271860.SAMN05216174_101909"/>
<dbReference type="RefSeq" id="WP_175482655.1">
    <property type="nucleotide sequence ID" value="NZ_FMZZ01000001.1"/>
</dbReference>
<organism evidence="1 2">
    <name type="scientific">Actinokineospora iranica</name>
    <dbReference type="NCBI Taxonomy" id="1271860"/>
    <lineage>
        <taxon>Bacteria</taxon>
        <taxon>Bacillati</taxon>
        <taxon>Actinomycetota</taxon>
        <taxon>Actinomycetes</taxon>
        <taxon>Pseudonocardiales</taxon>
        <taxon>Pseudonocardiaceae</taxon>
        <taxon>Actinokineospora</taxon>
    </lineage>
</organism>
<reference evidence="2" key="1">
    <citation type="submission" date="2016-10" db="EMBL/GenBank/DDBJ databases">
        <authorList>
            <person name="Varghese N."/>
            <person name="Submissions S."/>
        </authorList>
    </citation>
    <scope>NUCLEOTIDE SEQUENCE [LARGE SCALE GENOMIC DNA]</scope>
    <source>
        <strain evidence="2">IBRC-M 10403</strain>
    </source>
</reference>
<dbReference type="Proteomes" id="UP000199501">
    <property type="component" value="Unassembled WGS sequence"/>
</dbReference>
<name>A0A1G6KH90_9PSEU</name>
<evidence type="ECO:0000313" key="1">
    <source>
        <dbReference type="EMBL" id="SDC30287.1"/>
    </source>
</evidence>
<sequence>MSPLAGASADRAVDRLGLGDLVSADADASPLYSLECVGTVRERVGRARDAEFTDAITHWPHLDAGRETVLEEVAADVLPSAARRWATRRSARAIGGWC</sequence>